<keyword evidence="12" id="KW-1185">Reference proteome</keyword>
<protein>
    <recommendedName>
        <fullName evidence="9">Type II secretion system protein I</fullName>
        <shortName evidence="9">T2SS minor pseudopilin I</shortName>
    </recommendedName>
</protein>
<keyword evidence="4 9" id="KW-0488">Methylation</keyword>
<dbReference type="Proteomes" id="UP000308917">
    <property type="component" value="Unassembled WGS sequence"/>
</dbReference>
<sequence length="130" mass="13944">MPPLSPPTTQPAPHLQRGFTLIEVLVALAIVAVALAAGSRAAGALIHNADRRSDVMLAQWCAENALIQARMLMQLPPIGTTPVSCEQAGRHFQVEVVTSGTPNPSLRRVDARVSTDQYFVLSLSTMVGRF</sequence>
<evidence type="ECO:0000256" key="6">
    <source>
        <dbReference type="ARBA" id="ARBA00022692"/>
    </source>
</evidence>
<dbReference type="Pfam" id="PF02501">
    <property type="entry name" value="T2SSI"/>
    <property type="match status" value="1"/>
</dbReference>
<dbReference type="GO" id="GO:0015627">
    <property type="term" value="C:type II protein secretion system complex"/>
    <property type="evidence" value="ECO:0007669"/>
    <property type="project" value="UniProtKB-UniRule"/>
</dbReference>
<dbReference type="PANTHER" id="PTHR38779">
    <property type="entry name" value="TYPE II SECRETION SYSTEM PROTEIN I-RELATED"/>
    <property type="match status" value="1"/>
</dbReference>
<name>A0A4S8FAG6_9BURK</name>
<comment type="subcellular location">
    <subcellularLocation>
        <location evidence="1 9">Cell inner membrane</location>
        <topology evidence="1 9">Single-pass membrane protein</topology>
    </subcellularLocation>
</comment>
<dbReference type="InterPro" id="IPR012902">
    <property type="entry name" value="N_methyl_site"/>
</dbReference>
<feature type="transmembrane region" description="Helical" evidence="9">
    <location>
        <begin position="20"/>
        <end position="46"/>
    </location>
</feature>
<dbReference type="InterPro" id="IPR045584">
    <property type="entry name" value="Pilin-like"/>
</dbReference>
<keyword evidence="5 9" id="KW-0997">Cell inner membrane</keyword>
<keyword evidence="3" id="KW-1003">Cell membrane</keyword>
<dbReference type="GO" id="GO:0015628">
    <property type="term" value="P:protein secretion by the type II secretion system"/>
    <property type="evidence" value="ECO:0007669"/>
    <property type="project" value="UniProtKB-UniRule"/>
</dbReference>
<dbReference type="OrthoDB" id="5296572at2"/>
<dbReference type="InterPro" id="IPR010052">
    <property type="entry name" value="T2SS_protein-GspI"/>
</dbReference>
<dbReference type="Gene3D" id="3.30.1300.30">
    <property type="entry name" value="GSPII I/J protein-like"/>
    <property type="match status" value="1"/>
</dbReference>
<proteinExistence type="inferred from homology"/>
<evidence type="ECO:0000313" key="12">
    <source>
        <dbReference type="Proteomes" id="UP000308917"/>
    </source>
</evidence>
<keyword evidence="6 9" id="KW-0812">Transmembrane</keyword>
<dbReference type="EMBL" id="STFG01000002">
    <property type="protein sequence ID" value="THU04563.1"/>
    <property type="molecule type" value="Genomic_DNA"/>
</dbReference>
<dbReference type="NCBIfam" id="TIGR01707">
    <property type="entry name" value="gspI"/>
    <property type="match status" value="1"/>
</dbReference>
<evidence type="ECO:0000256" key="4">
    <source>
        <dbReference type="ARBA" id="ARBA00022481"/>
    </source>
</evidence>
<comment type="caution">
    <text evidence="11">The sequence shown here is derived from an EMBL/GenBank/DDBJ whole genome shotgun (WGS) entry which is preliminary data.</text>
</comment>
<dbReference type="RefSeq" id="WP_136572459.1">
    <property type="nucleotide sequence ID" value="NZ_STFG01000002.1"/>
</dbReference>
<gene>
    <name evidence="11" type="primary">gspI</name>
    <name evidence="11" type="ORF">E9531_04045</name>
</gene>
<evidence type="ECO:0000256" key="2">
    <source>
        <dbReference type="ARBA" id="ARBA00008358"/>
    </source>
</evidence>
<dbReference type="Pfam" id="PF07963">
    <property type="entry name" value="N_methyl"/>
    <property type="match status" value="1"/>
</dbReference>
<comment type="function">
    <text evidence="9">Component of the type II secretion system required for the energy-dependent secretion of extracellular factors such as proteases and toxins from the periplasm.</text>
</comment>
<dbReference type="PANTHER" id="PTHR38779:SF2">
    <property type="entry name" value="TYPE II SECRETION SYSTEM PROTEIN I-RELATED"/>
    <property type="match status" value="1"/>
</dbReference>
<keyword evidence="7 9" id="KW-1133">Transmembrane helix</keyword>
<comment type="subunit">
    <text evidence="9">Type II secretion is composed of four main components: the outer membrane complex, the inner membrane complex, the cytoplasmic secretion ATPase and the periplasm-spanning pseudopilus.</text>
</comment>
<evidence type="ECO:0000256" key="5">
    <source>
        <dbReference type="ARBA" id="ARBA00022519"/>
    </source>
</evidence>
<evidence type="ECO:0000256" key="8">
    <source>
        <dbReference type="ARBA" id="ARBA00023136"/>
    </source>
</evidence>
<dbReference type="NCBIfam" id="TIGR02532">
    <property type="entry name" value="IV_pilin_GFxxxE"/>
    <property type="match status" value="1"/>
</dbReference>
<dbReference type="AlphaFoldDB" id="A0A4S8FAG6"/>
<dbReference type="PROSITE" id="PS00409">
    <property type="entry name" value="PROKAR_NTER_METHYL"/>
    <property type="match status" value="1"/>
</dbReference>
<accession>A0A4S8FAG6</accession>
<feature type="domain" description="Type II secretion system protein GspI C-terminal" evidence="10">
    <location>
        <begin position="54"/>
        <end position="127"/>
    </location>
</feature>
<evidence type="ECO:0000256" key="1">
    <source>
        <dbReference type="ARBA" id="ARBA00004377"/>
    </source>
</evidence>
<evidence type="ECO:0000256" key="3">
    <source>
        <dbReference type="ARBA" id="ARBA00022475"/>
    </source>
</evidence>
<evidence type="ECO:0000256" key="9">
    <source>
        <dbReference type="RuleBase" id="RU368030"/>
    </source>
</evidence>
<keyword evidence="8 9" id="KW-0472">Membrane</keyword>
<comment type="PTM">
    <text evidence="9">Cleaved by prepilin peptidase.</text>
</comment>
<dbReference type="InterPro" id="IPR003413">
    <property type="entry name" value="T2SS_GspI_C"/>
</dbReference>
<dbReference type="GO" id="GO:0005886">
    <property type="term" value="C:plasma membrane"/>
    <property type="evidence" value="ECO:0007669"/>
    <property type="project" value="UniProtKB-SubCell"/>
</dbReference>
<comment type="similarity">
    <text evidence="2 9">Belongs to the GSP I family.</text>
</comment>
<dbReference type="SUPFAM" id="SSF54523">
    <property type="entry name" value="Pili subunits"/>
    <property type="match status" value="1"/>
</dbReference>
<evidence type="ECO:0000259" key="10">
    <source>
        <dbReference type="Pfam" id="PF02501"/>
    </source>
</evidence>
<reference evidence="11 12" key="1">
    <citation type="journal article" date="2015" name="Antonie Van Leeuwenhoek">
        <title>Lampropedia puyangensis sp. nov., isolated from symptomatic bark of Populus ? euramericana canker and emended description of Lampropedia hyalina (Ehrenberg 1832) Lee et al. 2004.</title>
        <authorList>
            <person name="Li Y."/>
            <person name="Wang T."/>
            <person name="Piao C.G."/>
            <person name="Wang L.F."/>
            <person name="Tian G.Z."/>
            <person name="Zhu T.H."/>
            <person name="Guo M.W."/>
        </authorList>
    </citation>
    <scope>NUCLEOTIDE SEQUENCE [LARGE SCALE GENOMIC DNA]</scope>
    <source>
        <strain evidence="11 12">2-bin</strain>
    </source>
</reference>
<evidence type="ECO:0000313" key="11">
    <source>
        <dbReference type="EMBL" id="THU04563.1"/>
    </source>
</evidence>
<organism evidence="11 12">
    <name type="scientific">Lampropedia puyangensis</name>
    <dbReference type="NCBI Taxonomy" id="1330072"/>
    <lineage>
        <taxon>Bacteria</taxon>
        <taxon>Pseudomonadati</taxon>
        <taxon>Pseudomonadota</taxon>
        <taxon>Betaproteobacteria</taxon>
        <taxon>Burkholderiales</taxon>
        <taxon>Comamonadaceae</taxon>
        <taxon>Lampropedia</taxon>
    </lineage>
</organism>
<evidence type="ECO:0000256" key="7">
    <source>
        <dbReference type="ARBA" id="ARBA00022989"/>
    </source>
</evidence>